<gene>
    <name evidence="2" type="ORF">MGAL_10B022880</name>
</gene>
<keyword evidence="3" id="KW-1185">Reference proteome</keyword>
<protein>
    <recommendedName>
        <fullName evidence="4">RRM domain-containing protein</fullName>
    </recommendedName>
</protein>
<dbReference type="InterPro" id="IPR012677">
    <property type="entry name" value="Nucleotide-bd_a/b_plait_sf"/>
</dbReference>
<comment type="caution">
    <text evidence="2">The sequence shown here is derived from an EMBL/GenBank/DDBJ whole genome shotgun (WGS) entry which is preliminary data.</text>
</comment>
<dbReference type="GO" id="GO:0003676">
    <property type="term" value="F:nucleic acid binding"/>
    <property type="evidence" value="ECO:0007669"/>
    <property type="project" value="InterPro"/>
</dbReference>
<accession>A0A8B6EHN0</accession>
<sequence length="597" mass="68476">MGVVSNVILNAGSPHMKKDFAENGNVKGIYLKTFMNIEIHDSDNRNLQNSQIGKEFEVVNTAITRPKLEPGETTEIHGSGPVNVLKSYKLTIPNERQGGMEETDSSAVQVLKDVKTERGENFMDIISQETKKDENIKKDIDSGCNPNKILKTNKEQNQLSNYWQPNVYSNYNLSNTETMGMLQRIKKERTDEEVEDMRTAVEVIEEIRKQRKEQEEEIRKQRKEQKEEIRKQRKEQEEEIRKQRKIKEQEKRNQFINLQTNKTTTNKQVEFKRMKKIVRTKRNAQGKIISQETVMIDLNSEEEAAFKERSEHIILKSQTSNIIDLTSEDETAFGERSEHEIVESQPSMSDMVKHQQGEGEKAVIPDKNRRTVKIEPYHNNSAAASCVQFNIRTSIEDTKRAVIINNLSSSTSDNTIKELCGQAGPFQGFLRSGQSAYVVYMDFRNALKFKNKYHRYILDLSVLSVELIQESVLMYVTQCAKSQSVLACYECFISQDELNTSACETVCQTGCQIRCTQFMPYDTVCQVLNLWHVTQSKSQSELNIGCDTGCAKSQMYSTVACAQCNPNHRWTSIYLQWAGTIVPHQSYQNYGYVTSSP</sequence>
<evidence type="ECO:0000313" key="2">
    <source>
        <dbReference type="EMBL" id="VDI35210.1"/>
    </source>
</evidence>
<evidence type="ECO:0000313" key="3">
    <source>
        <dbReference type="Proteomes" id="UP000596742"/>
    </source>
</evidence>
<reference evidence="2" key="1">
    <citation type="submission" date="2018-11" db="EMBL/GenBank/DDBJ databases">
        <authorList>
            <person name="Alioto T."/>
            <person name="Alioto T."/>
        </authorList>
    </citation>
    <scope>NUCLEOTIDE SEQUENCE</scope>
</reference>
<dbReference type="SUPFAM" id="SSF54928">
    <property type="entry name" value="RNA-binding domain, RBD"/>
    <property type="match status" value="1"/>
</dbReference>
<dbReference type="Proteomes" id="UP000596742">
    <property type="component" value="Unassembled WGS sequence"/>
</dbReference>
<organism evidence="2 3">
    <name type="scientific">Mytilus galloprovincialis</name>
    <name type="common">Mediterranean mussel</name>
    <dbReference type="NCBI Taxonomy" id="29158"/>
    <lineage>
        <taxon>Eukaryota</taxon>
        <taxon>Metazoa</taxon>
        <taxon>Spiralia</taxon>
        <taxon>Lophotrochozoa</taxon>
        <taxon>Mollusca</taxon>
        <taxon>Bivalvia</taxon>
        <taxon>Autobranchia</taxon>
        <taxon>Pteriomorphia</taxon>
        <taxon>Mytilida</taxon>
        <taxon>Mytiloidea</taxon>
        <taxon>Mytilidae</taxon>
        <taxon>Mytilinae</taxon>
        <taxon>Mytilus</taxon>
    </lineage>
</organism>
<evidence type="ECO:0008006" key="4">
    <source>
        <dbReference type="Google" id="ProtNLM"/>
    </source>
</evidence>
<proteinExistence type="predicted"/>
<name>A0A8B6EHN0_MYTGA</name>
<dbReference type="OrthoDB" id="5990677at2759"/>
<feature type="region of interest" description="Disordered" evidence="1">
    <location>
        <begin position="210"/>
        <end position="245"/>
    </location>
</feature>
<evidence type="ECO:0000256" key="1">
    <source>
        <dbReference type="SAM" id="MobiDB-lite"/>
    </source>
</evidence>
<dbReference type="AlphaFoldDB" id="A0A8B6EHN0"/>
<dbReference type="Gene3D" id="3.30.70.330">
    <property type="match status" value="1"/>
</dbReference>
<dbReference type="InterPro" id="IPR035979">
    <property type="entry name" value="RBD_domain_sf"/>
</dbReference>
<dbReference type="EMBL" id="UYJE01005224">
    <property type="protein sequence ID" value="VDI35210.1"/>
    <property type="molecule type" value="Genomic_DNA"/>
</dbReference>